<reference evidence="2" key="1">
    <citation type="submission" date="2020-07" db="EMBL/GenBank/DDBJ databases">
        <authorList>
            <person name="Nieuwenhuis M."/>
            <person name="Van De Peppel L.J.J."/>
        </authorList>
    </citation>
    <scope>NUCLEOTIDE SEQUENCE</scope>
    <source>
        <strain evidence="2">AP01</strain>
        <tissue evidence="2">Mycelium</tissue>
    </source>
</reference>
<gene>
    <name evidence="2" type="ORF">DXG03_004982</name>
</gene>
<dbReference type="Proteomes" id="UP000775547">
    <property type="component" value="Unassembled WGS sequence"/>
</dbReference>
<reference evidence="2" key="2">
    <citation type="submission" date="2021-10" db="EMBL/GenBank/DDBJ databases">
        <title>Phylogenomics reveals ancestral predisposition of the termite-cultivated fungus Termitomyces towards a domesticated lifestyle.</title>
        <authorList>
            <person name="Auxier B."/>
            <person name="Grum-Grzhimaylo A."/>
            <person name="Cardenas M.E."/>
            <person name="Lodge J.D."/>
            <person name="Laessoe T."/>
            <person name="Pedersen O."/>
            <person name="Smith M.E."/>
            <person name="Kuyper T.W."/>
            <person name="Franco-Molano E.A."/>
            <person name="Baroni T.J."/>
            <person name="Aanen D.K."/>
        </authorList>
    </citation>
    <scope>NUCLEOTIDE SEQUENCE</scope>
    <source>
        <strain evidence="2">AP01</strain>
        <tissue evidence="2">Mycelium</tissue>
    </source>
</reference>
<evidence type="ECO:0000256" key="1">
    <source>
        <dbReference type="SAM" id="MobiDB-lite"/>
    </source>
</evidence>
<organism evidence="2 3">
    <name type="scientific">Asterophora parasitica</name>
    <dbReference type="NCBI Taxonomy" id="117018"/>
    <lineage>
        <taxon>Eukaryota</taxon>
        <taxon>Fungi</taxon>
        <taxon>Dikarya</taxon>
        <taxon>Basidiomycota</taxon>
        <taxon>Agaricomycotina</taxon>
        <taxon>Agaricomycetes</taxon>
        <taxon>Agaricomycetidae</taxon>
        <taxon>Agaricales</taxon>
        <taxon>Tricholomatineae</taxon>
        <taxon>Lyophyllaceae</taxon>
        <taxon>Asterophora</taxon>
    </lineage>
</organism>
<name>A0A9P7GGY3_9AGAR</name>
<dbReference type="OrthoDB" id="3267419at2759"/>
<protein>
    <submittedName>
        <fullName evidence="2">Uncharacterized protein</fullName>
    </submittedName>
</protein>
<sequence length="477" mass="52646">MASYFPASTSKKQPLREAEYIPPPNTFSDTSLDDSIYIFPDPASAPTSPSQQSEYSACTEFTPSVTSAPLRLPKSRDRRHSHSNSRSPLTPPSPCDWDTCELHETDYLTEAAPLHAPRDLSTRWRGLKDIQQVERSRPISPSSVDSGARIVPLHVDQQHQHHPHLRNHIPLLSFFASLLFIEDSTMHLLSHPPSDSVPALFPIRVMKSLTHHQSLPEVRLYAIALLVEAEVGRVRALRKIASQKRRQFVIDIALIGLGIRTGYLVDVVAPQDPVETCPEFEAVAHVYEPTSDQSFIVNIPTLLCRRTQDDAKASYRDETSFVLLGKNASFSLCPGPPVELTEALSALVDDATNHATPAPSISTRQNLPREMSIPLAAVLLEYPVAYVPFSLEDNVPFLPNVSLDVYECVLTLAQGGFHTLLKFSCPSDLGQRYPNLLSPGRVVADVSAKLNSRIGQKAPGMLLEVLHTTATLDRVAL</sequence>
<feature type="region of interest" description="Disordered" evidence="1">
    <location>
        <begin position="1"/>
        <end position="94"/>
    </location>
</feature>
<dbReference type="AlphaFoldDB" id="A0A9P7GGY3"/>
<proteinExistence type="predicted"/>
<evidence type="ECO:0000313" key="3">
    <source>
        <dbReference type="Proteomes" id="UP000775547"/>
    </source>
</evidence>
<keyword evidence="3" id="KW-1185">Reference proteome</keyword>
<feature type="compositionally biased region" description="Polar residues" evidence="1">
    <location>
        <begin position="1"/>
        <end position="12"/>
    </location>
</feature>
<feature type="compositionally biased region" description="Low complexity" evidence="1">
    <location>
        <begin position="40"/>
        <end position="53"/>
    </location>
</feature>
<accession>A0A9P7GGY3</accession>
<feature type="compositionally biased region" description="Polar residues" evidence="1">
    <location>
        <begin position="54"/>
        <end position="67"/>
    </location>
</feature>
<comment type="caution">
    <text evidence="2">The sequence shown here is derived from an EMBL/GenBank/DDBJ whole genome shotgun (WGS) entry which is preliminary data.</text>
</comment>
<dbReference type="EMBL" id="JABCKV010000003">
    <property type="protein sequence ID" value="KAG5648408.1"/>
    <property type="molecule type" value="Genomic_DNA"/>
</dbReference>
<evidence type="ECO:0000313" key="2">
    <source>
        <dbReference type="EMBL" id="KAG5648408.1"/>
    </source>
</evidence>